<feature type="domain" description="Na+/H+ antiporter NhaC-like C-terminal" evidence="10">
    <location>
        <begin position="247"/>
        <end position="429"/>
    </location>
</feature>
<keyword evidence="7 9" id="KW-0472">Membrane</keyword>
<protein>
    <submittedName>
        <fullName evidence="11">Na+/H+ antiporter NhaC family protein</fullName>
    </submittedName>
</protein>
<dbReference type="EMBL" id="JACOQI010000037">
    <property type="protein sequence ID" value="MBC5772182.1"/>
    <property type="molecule type" value="Genomic_DNA"/>
</dbReference>
<dbReference type="Proteomes" id="UP000620327">
    <property type="component" value="Unassembled WGS sequence"/>
</dbReference>
<evidence type="ECO:0000256" key="6">
    <source>
        <dbReference type="ARBA" id="ARBA00022989"/>
    </source>
</evidence>
<feature type="transmembrane region" description="Helical" evidence="9">
    <location>
        <begin position="332"/>
        <end position="356"/>
    </location>
</feature>
<comment type="caution">
    <text evidence="11">The sequence shown here is derived from an EMBL/GenBank/DDBJ whole genome shotgun (WGS) entry which is preliminary data.</text>
</comment>
<proteinExistence type="inferred from homology"/>
<comment type="similarity">
    <text evidence="8">Belongs to the NhaC Na(+)/H(+) (TC 2.A.35) antiporter family.</text>
</comment>
<gene>
    <name evidence="11" type="ORF">H8Z83_18020</name>
</gene>
<feature type="transmembrane region" description="Helical" evidence="9">
    <location>
        <begin position="237"/>
        <end position="270"/>
    </location>
</feature>
<keyword evidence="4" id="KW-1003">Cell membrane</keyword>
<evidence type="ECO:0000313" key="11">
    <source>
        <dbReference type="EMBL" id="MBC5772182.1"/>
    </source>
</evidence>
<dbReference type="PANTHER" id="PTHR33451:SF5">
    <property type="entry name" value="NA+_H+ ANTIPORTER"/>
    <property type="match status" value="1"/>
</dbReference>
<organism evidence="11 12">
    <name type="scientific">Dysosmobacter segnis</name>
    <dbReference type="NCBI Taxonomy" id="2763042"/>
    <lineage>
        <taxon>Bacteria</taxon>
        <taxon>Bacillati</taxon>
        <taxon>Bacillota</taxon>
        <taxon>Clostridia</taxon>
        <taxon>Eubacteriales</taxon>
        <taxon>Oscillospiraceae</taxon>
        <taxon>Dysosmobacter</taxon>
    </lineage>
</organism>
<evidence type="ECO:0000256" key="9">
    <source>
        <dbReference type="SAM" id="Phobius"/>
    </source>
</evidence>
<dbReference type="RefSeq" id="WP_187016322.1">
    <property type="nucleotide sequence ID" value="NZ_JACOQI010000037.1"/>
</dbReference>
<dbReference type="GO" id="GO:0005886">
    <property type="term" value="C:plasma membrane"/>
    <property type="evidence" value="ECO:0007669"/>
    <property type="project" value="UniProtKB-SubCell"/>
</dbReference>
<evidence type="ECO:0000259" key="10">
    <source>
        <dbReference type="Pfam" id="PF03553"/>
    </source>
</evidence>
<name>A0A923MK16_9FIRM</name>
<evidence type="ECO:0000313" key="12">
    <source>
        <dbReference type="Proteomes" id="UP000620327"/>
    </source>
</evidence>
<evidence type="ECO:0000256" key="4">
    <source>
        <dbReference type="ARBA" id="ARBA00022475"/>
    </source>
</evidence>
<feature type="transmembrane region" description="Helical" evidence="9">
    <location>
        <begin position="411"/>
        <end position="431"/>
    </location>
</feature>
<feature type="transmembrane region" description="Helical" evidence="9">
    <location>
        <begin position="12"/>
        <end position="35"/>
    </location>
</feature>
<reference evidence="11" key="1">
    <citation type="submission" date="2020-08" db="EMBL/GenBank/DDBJ databases">
        <title>Genome public.</title>
        <authorList>
            <person name="Liu C."/>
            <person name="Sun Q."/>
        </authorList>
    </citation>
    <scope>NUCLEOTIDE SEQUENCE</scope>
    <source>
        <strain evidence="11">BX15</strain>
    </source>
</reference>
<dbReference type="GO" id="GO:0015297">
    <property type="term" value="F:antiporter activity"/>
    <property type="evidence" value="ECO:0007669"/>
    <property type="project" value="UniProtKB-KW"/>
</dbReference>
<evidence type="ECO:0000256" key="1">
    <source>
        <dbReference type="ARBA" id="ARBA00004651"/>
    </source>
</evidence>
<keyword evidence="5 9" id="KW-0812">Transmembrane</keyword>
<feature type="domain" description="Na+/H+ antiporter NhaC-like C-terminal" evidence="10">
    <location>
        <begin position="46"/>
        <end position="221"/>
    </location>
</feature>
<feature type="transmembrane region" description="Helical" evidence="9">
    <location>
        <begin position="80"/>
        <end position="98"/>
    </location>
</feature>
<dbReference type="PANTHER" id="PTHR33451">
    <property type="entry name" value="MALATE-2H(+)/NA(+)-LACTATE ANTIPORTER"/>
    <property type="match status" value="1"/>
</dbReference>
<comment type="subcellular location">
    <subcellularLocation>
        <location evidence="1">Cell membrane</location>
        <topology evidence="1">Multi-pass membrane protein</topology>
    </subcellularLocation>
</comment>
<feature type="transmembrane region" description="Helical" evidence="9">
    <location>
        <begin position="204"/>
        <end position="225"/>
    </location>
</feature>
<keyword evidence="12" id="KW-1185">Reference proteome</keyword>
<sequence length="453" mass="47421">MENKKYYGWKGFFPLLTFLAIYLGSGLICAALGYGGDSFKQVPRMAALVGALLVCMCMGGKERSLEYRMDTFCKGMSNQGTMIMIMVFLLAGAFSGVAKAMGGVQATANLGLSLVPTQFMFAGLFLISAFMATAMGTSMGTISAVGPIAVAVAESAGLNLALAISTVLGGAMFGDNLSMISDTTIAATRGCGCEMRDKFKMNGVIAAVAAVLAMVIYTVVGSAAELTGDFSYEFIKVIPYIFILVFALTGCNVFILLLAGIGVAGAIGFATGSFDIPGFAQAMGSGMSGMYDICLIALLLRGVGGVAEELGAIDWLVKKMHASVKTRKGAEYMTAGMVSVFDAAMANNTIAIMMAAPLVRKVVAEHNVAPKRAASILDIFSCVVQGIIPHGGQILLCVSLTGLSPFSIIGANYYCFLLALVALATIQFGLGRTKEEKEGIRMYDENDEVVALK</sequence>
<evidence type="ECO:0000256" key="8">
    <source>
        <dbReference type="ARBA" id="ARBA00038435"/>
    </source>
</evidence>
<keyword evidence="6 9" id="KW-1133">Transmembrane helix</keyword>
<keyword evidence="2" id="KW-0813">Transport</keyword>
<evidence type="ECO:0000256" key="7">
    <source>
        <dbReference type="ARBA" id="ARBA00023136"/>
    </source>
</evidence>
<feature type="transmembrane region" description="Helical" evidence="9">
    <location>
        <begin position="148"/>
        <end position="173"/>
    </location>
</feature>
<feature type="transmembrane region" description="Helical" evidence="9">
    <location>
        <begin position="118"/>
        <end position="136"/>
    </location>
</feature>
<dbReference type="InterPro" id="IPR018461">
    <property type="entry name" value="Na/H_Antiport_NhaC-like_C"/>
</dbReference>
<dbReference type="Pfam" id="PF03553">
    <property type="entry name" value="Na_H_antiporter"/>
    <property type="match status" value="2"/>
</dbReference>
<dbReference type="InterPro" id="IPR052180">
    <property type="entry name" value="NhaC_Na-H+_Antiporter"/>
</dbReference>
<keyword evidence="3" id="KW-0050">Antiport</keyword>
<feature type="transmembrane region" description="Helical" evidence="9">
    <location>
        <begin position="290"/>
        <end position="311"/>
    </location>
</feature>
<evidence type="ECO:0000256" key="3">
    <source>
        <dbReference type="ARBA" id="ARBA00022449"/>
    </source>
</evidence>
<dbReference type="AlphaFoldDB" id="A0A923MK16"/>
<evidence type="ECO:0000256" key="5">
    <source>
        <dbReference type="ARBA" id="ARBA00022692"/>
    </source>
</evidence>
<accession>A0A923MK16</accession>
<evidence type="ECO:0000256" key="2">
    <source>
        <dbReference type="ARBA" id="ARBA00022448"/>
    </source>
</evidence>